<feature type="region of interest" description="Disordered" evidence="1">
    <location>
        <begin position="1"/>
        <end position="111"/>
    </location>
</feature>
<protein>
    <recommendedName>
        <fullName evidence="4">HCNGP-domain-containing protein</fullName>
    </recommendedName>
</protein>
<feature type="compositionally biased region" description="Pro residues" evidence="1">
    <location>
        <begin position="91"/>
        <end position="106"/>
    </location>
</feature>
<evidence type="ECO:0000313" key="2">
    <source>
        <dbReference type="EMBL" id="KAF1971359.1"/>
    </source>
</evidence>
<dbReference type="InterPro" id="IPR012479">
    <property type="entry name" value="SAP30BP"/>
</dbReference>
<feature type="compositionally biased region" description="Polar residues" evidence="1">
    <location>
        <begin position="77"/>
        <end position="89"/>
    </location>
</feature>
<dbReference type="PANTHER" id="PTHR13464:SF0">
    <property type="entry name" value="SAP30-BINDING PROTEIN"/>
    <property type="match status" value="1"/>
</dbReference>
<dbReference type="Pfam" id="PF07818">
    <property type="entry name" value="HCNGP"/>
    <property type="match status" value="1"/>
</dbReference>
<feature type="region of interest" description="Disordered" evidence="1">
    <location>
        <begin position="189"/>
        <end position="244"/>
    </location>
</feature>
<sequence length="244" mass="26145">MLGIDYVSSDEEDVSSVAKPEPKPPLPAVVSAPEPAPAPVEEKPAPTALPEGPAQGPSATPLPEDDETQDITPPGSPFTSNRLMMQSLTLPPVPNLDIPPSPPGSPPQKSTKKFAQFLELKKNGQHFNQRLEGSPVVRDPNHSRKLMDFAGINDEDQYVSTLPEGLGVPAVWPEWAYGDALNASQKKINKVKESERSKVPRYSVDFVPAESGASSGSGTPAGKKSRQSAAERVMAGLDRPKDRR</sequence>
<gene>
    <name evidence="2" type="ORF">BU23DRAFT_555897</name>
</gene>
<dbReference type="PANTHER" id="PTHR13464">
    <property type="entry name" value="TRANSCRIPTIONAL REGULATOR PROTEIN HCNGP"/>
    <property type="match status" value="1"/>
</dbReference>
<dbReference type="OrthoDB" id="1714508at2759"/>
<dbReference type="Proteomes" id="UP000800036">
    <property type="component" value="Unassembled WGS sequence"/>
</dbReference>
<evidence type="ECO:0008006" key="4">
    <source>
        <dbReference type="Google" id="ProtNLM"/>
    </source>
</evidence>
<evidence type="ECO:0000256" key="1">
    <source>
        <dbReference type="SAM" id="MobiDB-lite"/>
    </source>
</evidence>
<dbReference type="EMBL" id="ML976693">
    <property type="protein sequence ID" value="KAF1971359.1"/>
    <property type="molecule type" value="Genomic_DNA"/>
</dbReference>
<organism evidence="2 3">
    <name type="scientific">Bimuria novae-zelandiae CBS 107.79</name>
    <dbReference type="NCBI Taxonomy" id="1447943"/>
    <lineage>
        <taxon>Eukaryota</taxon>
        <taxon>Fungi</taxon>
        <taxon>Dikarya</taxon>
        <taxon>Ascomycota</taxon>
        <taxon>Pezizomycotina</taxon>
        <taxon>Dothideomycetes</taxon>
        <taxon>Pleosporomycetidae</taxon>
        <taxon>Pleosporales</taxon>
        <taxon>Massarineae</taxon>
        <taxon>Didymosphaeriaceae</taxon>
        <taxon>Bimuria</taxon>
    </lineage>
</organism>
<dbReference type="AlphaFoldDB" id="A0A6A5V538"/>
<keyword evidence="3" id="KW-1185">Reference proteome</keyword>
<evidence type="ECO:0000313" key="3">
    <source>
        <dbReference type="Proteomes" id="UP000800036"/>
    </source>
</evidence>
<proteinExistence type="predicted"/>
<feature type="compositionally biased region" description="Low complexity" evidence="1">
    <location>
        <begin position="211"/>
        <end position="222"/>
    </location>
</feature>
<accession>A0A6A5V538</accession>
<dbReference type="GO" id="GO:0005634">
    <property type="term" value="C:nucleus"/>
    <property type="evidence" value="ECO:0007669"/>
    <property type="project" value="TreeGrafter"/>
</dbReference>
<name>A0A6A5V538_9PLEO</name>
<dbReference type="GO" id="GO:0006355">
    <property type="term" value="P:regulation of DNA-templated transcription"/>
    <property type="evidence" value="ECO:0007669"/>
    <property type="project" value="InterPro"/>
</dbReference>
<reference evidence="2" key="1">
    <citation type="journal article" date="2020" name="Stud. Mycol.">
        <title>101 Dothideomycetes genomes: a test case for predicting lifestyles and emergence of pathogens.</title>
        <authorList>
            <person name="Haridas S."/>
            <person name="Albert R."/>
            <person name="Binder M."/>
            <person name="Bloem J."/>
            <person name="Labutti K."/>
            <person name="Salamov A."/>
            <person name="Andreopoulos B."/>
            <person name="Baker S."/>
            <person name="Barry K."/>
            <person name="Bills G."/>
            <person name="Bluhm B."/>
            <person name="Cannon C."/>
            <person name="Castanera R."/>
            <person name="Culley D."/>
            <person name="Daum C."/>
            <person name="Ezra D."/>
            <person name="Gonzalez J."/>
            <person name="Henrissat B."/>
            <person name="Kuo A."/>
            <person name="Liang C."/>
            <person name="Lipzen A."/>
            <person name="Lutzoni F."/>
            <person name="Magnuson J."/>
            <person name="Mondo S."/>
            <person name="Nolan M."/>
            <person name="Ohm R."/>
            <person name="Pangilinan J."/>
            <person name="Park H.-J."/>
            <person name="Ramirez L."/>
            <person name="Alfaro M."/>
            <person name="Sun H."/>
            <person name="Tritt A."/>
            <person name="Yoshinaga Y."/>
            <person name="Zwiers L.-H."/>
            <person name="Turgeon B."/>
            <person name="Goodwin S."/>
            <person name="Spatafora J."/>
            <person name="Crous P."/>
            <person name="Grigoriev I."/>
        </authorList>
    </citation>
    <scope>NUCLEOTIDE SEQUENCE</scope>
    <source>
        <strain evidence="2">CBS 107.79</strain>
    </source>
</reference>